<dbReference type="EMBL" id="MWPV01000008">
    <property type="protein sequence ID" value="OUL55988.1"/>
    <property type="molecule type" value="Genomic_DNA"/>
</dbReference>
<reference evidence="2 3" key="1">
    <citation type="submission" date="2017-02" db="EMBL/GenBank/DDBJ databases">
        <title>Pseudoalteromonas ulvae TC14 Genome.</title>
        <authorList>
            <person name="Molmeret M."/>
        </authorList>
    </citation>
    <scope>NUCLEOTIDE SEQUENCE [LARGE SCALE GENOMIC DNA]</scope>
    <source>
        <strain evidence="2">TC14</strain>
    </source>
</reference>
<dbReference type="RefSeq" id="WP_086745908.1">
    <property type="nucleotide sequence ID" value="NZ_MWPV01000008.1"/>
</dbReference>
<dbReference type="Proteomes" id="UP000194841">
    <property type="component" value="Unassembled WGS sequence"/>
</dbReference>
<accession>A0A244CKV9</accession>
<dbReference type="AlphaFoldDB" id="A0A244CKV9"/>
<evidence type="ECO:0000256" key="1">
    <source>
        <dbReference type="SAM" id="SignalP"/>
    </source>
</evidence>
<sequence>MKPLFCSLSLIACFSSTAMTWQCPTHEQQLGAKYSIEYTQNGQSQIETFELWRSHQQVAHAGKNNITEVWQKLSNDQIRPIRYFEDYQHGIEYQPIDLTGQGSVPAWQDKYQLITQAQLNNMTMKDQHGEGCQQVQRFVLNNEAIQLTIEWLPQLHLVKSLQAVRAQHTEQWQLEQLIVATEQVKAQFNRWDNFQTTDYADIGDNESNPLLAKMIKQGFIEHGASGFYNADGTAIHSGHHH</sequence>
<gene>
    <name evidence="2" type="ORF">B1199_20000</name>
</gene>
<dbReference type="OrthoDB" id="6195703at2"/>
<feature type="chain" id="PRO_5012241581" description="Orphan protein secreted protein" evidence="1">
    <location>
        <begin position="19"/>
        <end position="241"/>
    </location>
</feature>
<organism evidence="2 3">
    <name type="scientific">Pseudoalteromonas ulvae</name>
    <dbReference type="NCBI Taxonomy" id="107327"/>
    <lineage>
        <taxon>Bacteria</taxon>
        <taxon>Pseudomonadati</taxon>
        <taxon>Pseudomonadota</taxon>
        <taxon>Gammaproteobacteria</taxon>
        <taxon>Alteromonadales</taxon>
        <taxon>Pseudoalteromonadaceae</taxon>
        <taxon>Pseudoalteromonas</taxon>
    </lineage>
</organism>
<evidence type="ECO:0000313" key="2">
    <source>
        <dbReference type="EMBL" id="OUL55988.1"/>
    </source>
</evidence>
<evidence type="ECO:0000313" key="3">
    <source>
        <dbReference type="Proteomes" id="UP000194841"/>
    </source>
</evidence>
<evidence type="ECO:0008006" key="4">
    <source>
        <dbReference type="Google" id="ProtNLM"/>
    </source>
</evidence>
<keyword evidence="3" id="KW-1185">Reference proteome</keyword>
<keyword evidence="1" id="KW-0732">Signal</keyword>
<comment type="caution">
    <text evidence="2">The sequence shown here is derived from an EMBL/GenBank/DDBJ whole genome shotgun (WGS) entry which is preliminary data.</text>
</comment>
<protein>
    <recommendedName>
        <fullName evidence="4">Orphan protein secreted protein</fullName>
    </recommendedName>
</protein>
<name>A0A244CKV9_PSEDV</name>
<feature type="signal peptide" evidence="1">
    <location>
        <begin position="1"/>
        <end position="18"/>
    </location>
</feature>
<proteinExistence type="predicted"/>